<dbReference type="AlphaFoldDB" id="A0A1E4TI12"/>
<feature type="signal peptide" evidence="2">
    <location>
        <begin position="1"/>
        <end position="19"/>
    </location>
</feature>
<feature type="transmembrane region" description="Helical" evidence="1">
    <location>
        <begin position="524"/>
        <end position="547"/>
    </location>
</feature>
<accession>A0A1E4TI12</accession>
<feature type="chain" id="PRO_5009163241" description="GPI transamidase component GPI16" evidence="2">
    <location>
        <begin position="20"/>
        <end position="578"/>
    </location>
</feature>
<reference evidence="4" key="1">
    <citation type="submission" date="2016-02" db="EMBL/GenBank/DDBJ databases">
        <title>Comparative genomics of biotechnologically important yeasts.</title>
        <authorList>
            <consortium name="DOE Joint Genome Institute"/>
            <person name="Riley R."/>
            <person name="Haridas S."/>
            <person name="Wolfe K.H."/>
            <person name="Lopes M.R."/>
            <person name="Hittinger C.T."/>
            <person name="Goker M."/>
            <person name="Salamov A."/>
            <person name="Wisecaver J."/>
            <person name="Long T.M."/>
            <person name="Aerts A.L."/>
            <person name="Barry K."/>
            <person name="Choi C."/>
            <person name="Clum A."/>
            <person name="Coughlan A.Y."/>
            <person name="Deshpande S."/>
            <person name="Douglass A.P."/>
            <person name="Hanson S.J."/>
            <person name="Klenk H.-P."/>
            <person name="Labutti K."/>
            <person name="Lapidus A."/>
            <person name="Lindquist E."/>
            <person name="Lipzen A."/>
            <person name="Meier-Kolthoff J.P."/>
            <person name="Ohm R.A."/>
            <person name="Otillar R.P."/>
            <person name="Pangilinan J."/>
            <person name="Peng Y."/>
            <person name="Rokas A."/>
            <person name="Rosa C.A."/>
            <person name="Scheuner C."/>
            <person name="Sibirny A.A."/>
            <person name="Slot J.C."/>
            <person name="Stielow J.B."/>
            <person name="Sun H."/>
            <person name="Kurtzman C.P."/>
            <person name="Blackwell M."/>
            <person name="Jeffries T.W."/>
            <person name="Grigoriev I.V."/>
        </authorList>
    </citation>
    <scope>NUCLEOTIDE SEQUENCE [LARGE SCALE GENOMIC DNA]</scope>
    <source>
        <strain evidence="4">NRRL Y-17796</strain>
    </source>
</reference>
<dbReference type="GO" id="GO:0042765">
    <property type="term" value="C:GPI-anchor transamidase complex"/>
    <property type="evidence" value="ECO:0007669"/>
    <property type="project" value="EnsemblFungi"/>
</dbReference>
<dbReference type="Pfam" id="PF04113">
    <property type="entry name" value="Gpi16"/>
    <property type="match status" value="1"/>
</dbReference>
<organism evidence="3 4">
    <name type="scientific">Tortispora caseinolytica NRRL Y-17796</name>
    <dbReference type="NCBI Taxonomy" id="767744"/>
    <lineage>
        <taxon>Eukaryota</taxon>
        <taxon>Fungi</taxon>
        <taxon>Dikarya</taxon>
        <taxon>Ascomycota</taxon>
        <taxon>Saccharomycotina</taxon>
        <taxon>Trigonopsidomycetes</taxon>
        <taxon>Trigonopsidales</taxon>
        <taxon>Trigonopsidaceae</taxon>
        <taxon>Tortispora</taxon>
    </lineage>
</organism>
<evidence type="ECO:0000256" key="2">
    <source>
        <dbReference type="SAM" id="SignalP"/>
    </source>
</evidence>
<evidence type="ECO:0000256" key="1">
    <source>
        <dbReference type="SAM" id="Phobius"/>
    </source>
</evidence>
<dbReference type="GO" id="GO:0016255">
    <property type="term" value="P:attachment of GPI anchor to protein"/>
    <property type="evidence" value="ECO:0007669"/>
    <property type="project" value="EnsemblFungi"/>
</dbReference>
<protein>
    <recommendedName>
        <fullName evidence="5">GPI transamidase component GPI16</fullName>
    </recommendedName>
</protein>
<dbReference type="Proteomes" id="UP000095023">
    <property type="component" value="Unassembled WGS sequence"/>
</dbReference>
<keyword evidence="1" id="KW-0472">Membrane</keyword>
<dbReference type="PANTHER" id="PTHR12959:SF11">
    <property type="entry name" value="GPI TRANSAMIDASE COMPONENT PIG-T"/>
    <property type="match status" value="1"/>
</dbReference>
<sequence>MKLPALYALVLALAPGGLANAYDERLDITPLTGEHWLVSFDFNLSSAVSHHHQLFPRVLEGVLASSNASELHLRFGQGYWDADNWGLTPNNGANVAGTGVELWARIAADSYPDAEASWFSLANSLSGMFCASLNFIDSAHTTSPKSVLGAFDTNHSLYLFHGSLPSEPVCTENLTPYLKLLPCKGAAGVSSLLDGHHLFESQWQSMSIDLSVEDGRLHLRQSIYAVLHVDRTLERRINPVPEPEPYEAVKCDSSRDYSNPQNGICYPRIPGIGEINVTLSDLFGSPIKNGACLSKITSKSPQICLHIPSDNWSVTASDELSPAIKSVDQICYVIPPDSDFDLSIHSETRESVLPKTPSPILASRHLVGWGQERGGFHSVYKSTSGDSPVSFVTYEVLPWFMRVYLHSFTYTLFDSAGAEVATGSFSASNVSSDIAQLLYYKPAQPRVSPSHIEMLLTIPAGSKLVTMYQFEKSLLYYNEYPPDANRGFDISPAIVEVLTDSSSPRAVFRTTSSLLSLPTPDFSMPYNVIILTSTVIALAFGTIFNLVTRTFVYAEDLPKQSLAKKLRAKLSKITSMFS</sequence>
<dbReference type="EMBL" id="KV453842">
    <property type="protein sequence ID" value="ODV91369.1"/>
    <property type="molecule type" value="Genomic_DNA"/>
</dbReference>
<proteinExistence type="predicted"/>
<dbReference type="InterPro" id="IPR007245">
    <property type="entry name" value="PIG-T"/>
</dbReference>
<gene>
    <name evidence="3" type="ORF">CANCADRAFT_25352</name>
</gene>
<name>A0A1E4TI12_9ASCO</name>
<evidence type="ECO:0000313" key="3">
    <source>
        <dbReference type="EMBL" id="ODV91369.1"/>
    </source>
</evidence>
<evidence type="ECO:0000313" key="4">
    <source>
        <dbReference type="Proteomes" id="UP000095023"/>
    </source>
</evidence>
<keyword evidence="4" id="KW-1185">Reference proteome</keyword>
<keyword evidence="2" id="KW-0732">Signal</keyword>
<keyword evidence="1" id="KW-1133">Transmembrane helix</keyword>
<evidence type="ECO:0008006" key="5">
    <source>
        <dbReference type="Google" id="ProtNLM"/>
    </source>
</evidence>
<keyword evidence="1" id="KW-0812">Transmembrane</keyword>
<dbReference type="OrthoDB" id="331263at2759"/>
<dbReference type="PANTHER" id="PTHR12959">
    <property type="entry name" value="GPI TRANSAMIDASE COMPONENT PIG-T-RELATED"/>
    <property type="match status" value="1"/>
</dbReference>